<evidence type="ECO:0000313" key="2">
    <source>
        <dbReference type="EMBL" id="OXR40237.1"/>
    </source>
</evidence>
<dbReference type="GO" id="GO:0003677">
    <property type="term" value="F:DNA binding"/>
    <property type="evidence" value="ECO:0007669"/>
    <property type="project" value="InterPro"/>
</dbReference>
<sequence>MTAVIEERTFVPAHEHEQEISSLLDFMVKHLMGQGRTLRYALVGASEADRIELPREVHEALVQVVAAMQAGKAVTIAPRSMTLTSQQAADLLGVSRPTVIKLIERGELPAERVGSRHRLKLDHVLAYQEARKIRQYDAIAATSVDIDPDEDPEVLRDRLKRARSEVAARRRARS</sequence>
<reference evidence="2 3" key="1">
    <citation type="submission" date="2017-07" db="EMBL/GenBank/DDBJ databases">
        <title>First draft Genome Sequence of Nocardia cerradoensis isolated from human infection.</title>
        <authorList>
            <person name="Carrasco G."/>
        </authorList>
    </citation>
    <scope>NUCLEOTIDE SEQUENCE [LARGE SCALE GENOMIC DNA]</scope>
    <source>
        <strain evidence="2 3">CNM20130759</strain>
    </source>
</reference>
<dbReference type="InterPro" id="IPR036388">
    <property type="entry name" value="WH-like_DNA-bd_sf"/>
</dbReference>
<dbReference type="NCBIfam" id="TIGR01764">
    <property type="entry name" value="excise"/>
    <property type="match status" value="1"/>
</dbReference>
<organism evidence="2 3">
    <name type="scientific">Nocardia cerradoensis</name>
    <dbReference type="NCBI Taxonomy" id="85688"/>
    <lineage>
        <taxon>Bacteria</taxon>
        <taxon>Bacillati</taxon>
        <taxon>Actinomycetota</taxon>
        <taxon>Actinomycetes</taxon>
        <taxon>Mycobacteriales</taxon>
        <taxon>Nocardiaceae</taxon>
        <taxon>Nocardia</taxon>
    </lineage>
</organism>
<feature type="domain" description="Helix-turn-helix" evidence="1">
    <location>
        <begin position="83"/>
        <end position="131"/>
    </location>
</feature>
<dbReference type="Pfam" id="PF12728">
    <property type="entry name" value="HTH_17"/>
    <property type="match status" value="1"/>
</dbReference>
<proteinExistence type="predicted"/>
<accession>A0A231GUD4</accession>
<comment type="caution">
    <text evidence="2">The sequence shown here is derived from an EMBL/GenBank/DDBJ whole genome shotgun (WGS) entry which is preliminary data.</text>
</comment>
<dbReference type="SUPFAM" id="SSF46955">
    <property type="entry name" value="Putative DNA-binding domain"/>
    <property type="match status" value="1"/>
</dbReference>
<gene>
    <name evidence="2" type="ORF">B7C42_07662</name>
</gene>
<keyword evidence="3" id="KW-1185">Reference proteome</keyword>
<dbReference type="AlphaFoldDB" id="A0A231GUD4"/>
<dbReference type="InterPro" id="IPR010093">
    <property type="entry name" value="SinI_DNA-bd"/>
</dbReference>
<name>A0A231GUD4_9NOCA</name>
<evidence type="ECO:0000313" key="3">
    <source>
        <dbReference type="Proteomes" id="UP000215506"/>
    </source>
</evidence>
<dbReference type="RefSeq" id="WP_094028245.1">
    <property type="nucleotide sequence ID" value="NZ_NGAF01000036.1"/>
</dbReference>
<dbReference type="EMBL" id="NGAF01000036">
    <property type="protein sequence ID" value="OXR40237.1"/>
    <property type="molecule type" value="Genomic_DNA"/>
</dbReference>
<dbReference type="InterPro" id="IPR041657">
    <property type="entry name" value="HTH_17"/>
</dbReference>
<evidence type="ECO:0000259" key="1">
    <source>
        <dbReference type="Pfam" id="PF12728"/>
    </source>
</evidence>
<dbReference type="Proteomes" id="UP000215506">
    <property type="component" value="Unassembled WGS sequence"/>
</dbReference>
<protein>
    <recommendedName>
        <fullName evidence="1">Helix-turn-helix domain-containing protein</fullName>
    </recommendedName>
</protein>
<dbReference type="InterPro" id="IPR009061">
    <property type="entry name" value="DNA-bd_dom_put_sf"/>
</dbReference>
<dbReference type="Gene3D" id="1.10.10.10">
    <property type="entry name" value="Winged helix-like DNA-binding domain superfamily/Winged helix DNA-binding domain"/>
    <property type="match status" value="1"/>
</dbReference>